<dbReference type="AlphaFoldDB" id="A0A916NM21"/>
<evidence type="ECO:0000256" key="6">
    <source>
        <dbReference type="SAM" id="Phobius"/>
    </source>
</evidence>
<feature type="transmembrane region" description="Helical" evidence="6">
    <location>
        <begin position="313"/>
        <end position="331"/>
    </location>
</feature>
<protein>
    <recommendedName>
        <fullName evidence="9">YfcC family protein</fullName>
    </recommendedName>
</protein>
<evidence type="ECO:0000256" key="1">
    <source>
        <dbReference type="ARBA" id="ARBA00004651"/>
    </source>
</evidence>
<sequence length="496" mass="52854">MPSLIKLPTPLTILMAVTVLAAIATWLMPAGKFESLSYQNNAFVISGSEETKLPATQHILDSLGIMVKADKFLNGAIKKPVSIPGSFHPLLQNGQSVIDVVQAPLKGIYETVDVILFILIIGSFIQVFYATGAMEAGIAKLSAGMKGRESWLIVVLTFLFALGGSSYGMAEESLVFYPILIPLFLAAGYDLLIPVAVIHGGNTLGYLSSFSNPFSTIIASNAAGISWTDGLYGRLAMLLVSSVIYIGYVMWYAQKVRRNPHASYVTADEGRSSIADGNGIAMVPLKGKTAGLLFIFAATFVLLIIGVVALDWWLLEMSALFLVASVLVAVVQRMSERLFIEKFIEGAESLLGVAFVIGAARGVTVVLDAGNISGSVLHWASTAIQDVHPALFIIGLLLIYILLTVIIPSSSGMAVMTMPILGSLAIVAGIPGREIVNSYLLGMGIMGFITPTGLILPSLALAGVGMKAWIRFIWPVLLLLFMLAAMALLTGLWLDL</sequence>
<evidence type="ECO:0000256" key="5">
    <source>
        <dbReference type="ARBA" id="ARBA00023136"/>
    </source>
</evidence>
<keyword evidence="3 6" id="KW-0812">Transmembrane</keyword>
<dbReference type="PANTHER" id="PTHR43652">
    <property type="entry name" value="BASIC AMINO ACID ANTIPORTER YFCC-RELATED"/>
    <property type="match status" value="1"/>
</dbReference>
<dbReference type="InterPro" id="IPR018385">
    <property type="entry name" value="C4_dicarb_anaerob_car-like"/>
</dbReference>
<feature type="transmembrane region" description="Helical" evidence="6">
    <location>
        <begin position="175"/>
        <end position="197"/>
    </location>
</feature>
<dbReference type="GO" id="GO:0005886">
    <property type="term" value="C:plasma membrane"/>
    <property type="evidence" value="ECO:0007669"/>
    <property type="project" value="UniProtKB-SubCell"/>
</dbReference>
<feature type="transmembrane region" description="Helical" evidence="6">
    <location>
        <begin position="472"/>
        <end position="494"/>
    </location>
</feature>
<feature type="transmembrane region" description="Helical" evidence="6">
    <location>
        <begin position="7"/>
        <end position="28"/>
    </location>
</feature>
<feature type="transmembrane region" description="Helical" evidence="6">
    <location>
        <begin position="150"/>
        <end position="169"/>
    </location>
</feature>
<evidence type="ECO:0000256" key="2">
    <source>
        <dbReference type="ARBA" id="ARBA00022475"/>
    </source>
</evidence>
<feature type="transmembrane region" description="Helical" evidence="6">
    <location>
        <begin position="343"/>
        <end position="367"/>
    </location>
</feature>
<feature type="transmembrane region" description="Helical" evidence="6">
    <location>
        <begin position="290"/>
        <end position="307"/>
    </location>
</feature>
<evidence type="ECO:0000313" key="8">
    <source>
        <dbReference type="Proteomes" id="UP000680038"/>
    </source>
</evidence>
<dbReference type="RefSeq" id="WP_215239775.1">
    <property type="nucleotide sequence ID" value="NZ_CAJRAF010000002.1"/>
</dbReference>
<feature type="transmembrane region" description="Helical" evidence="6">
    <location>
        <begin position="204"/>
        <end position="225"/>
    </location>
</feature>
<reference evidence="7" key="1">
    <citation type="submission" date="2021-04" db="EMBL/GenBank/DDBJ databases">
        <authorList>
            <person name="Rodrigo-Torres L."/>
            <person name="Arahal R. D."/>
            <person name="Lucena T."/>
        </authorList>
    </citation>
    <scope>NUCLEOTIDE SEQUENCE</scope>
    <source>
        <strain evidence="7">CECT 9275</strain>
    </source>
</reference>
<feature type="transmembrane region" description="Helical" evidence="6">
    <location>
        <begin position="231"/>
        <end position="253"/>
    </location>
</feature>
<keyword evidence="2" id="KW-1003">Cell membrane</keyword>
<organism evidence="7 8">
    <name type="scientific">Dyadobacter helix</name>
    <dbReference type="NCBI Taxonomy" id="2822344"/>
    <lineage>
        <taxon>Bacteria</taxon>
        <taxon>Pseudomonadati</taxon>
        <taxon>Bacteroidota</taxon>
        <taxon>Cytophagia</taxon>
        <taxon>Cytophagales</taxon>
        <taxon>Spirosomataceae</taxon>
        <taxon>Dyadobacter</taxon>
    </lineage>
</organism>
<comment type="subcellular location">
    <subcellularLocation>
        <location evidence="1">Cell membrane</location>
        <topology evidence="1">Multi-pass membrane protein</topology>
    </subcellularLocation>
</comment>
<evidence type="ECO:0008006" key="9">
    <source>
        <dbReference type="Google" id="ProtNLM"/>
    </source>
</evidence>
<dbReference type="PANTHER" id="PTHR43652:SF6">
    <property type="entry name" value="ARGININE REPRESSOR"/>
    <property type="match status" value="1"/>
</dbReference>
<evidence type="ECO:0000313" key="7">
    <source>
        <dbReference type="EMBL" id="CAG5003886.1"/>
    </source>
</evidence>
<feature type="transmembrane region" description="Helical" evidence="6">
    <location>
        <begin position="414"/>
        <end position="432"/>
    </location>
</feature>
<feature type="transmembrane region" description="Helical" evidence="6">
    <location>
        <begin position="387"/>
        <end position="407"/>
    </location>
</feature>
<feature type="transmembrane region" description="Helical" evidence="6">
    <location>
        <begin position="438"/>
        <end position="460"/>
    </location>
</feature>
<evidence type="ECO:0000256" key="4">
    <source>
        <dbReference type="ARBA" id="ARBA00022989"/>
    </source>
</evidence>
<keyword evidence="8" id="KW-1185">Reference proteome</keyword>
<proteinExistence type="predicted"/>
<dbReference type="InterPro" id="IPR051679">
    <property type="entry name" value="DASS-Related_Transporters"/>
</dbReference>
<feature type="transmembrane region" description="Helical" evidence="6">
    <location>
        <begin position="114"/>
        <end position="138"/>
    </location>
</feature>
<keyword evidence="5 6" id="KW-0472">Membrane</keyword>
<dbReference type="Pfam" id="PF03606">
    <property type="entry name" value="DcuC"/>
    <property type="match status" value="1"/>
</dbReference>
<comment type="caution">
    <text evidence="7">The sequence shown here is derived from an EMBL/GenBank/DDBJ whole genome shotgun (WGS) entry which is preliminary data.</text>
</comment>
<gene>
    <name evidence="7" type="ORF">DYBT9275_03251</name>
</gene>
<evidence type="ECO:0000256" key="3">
    <source>
        <dbReference type="ARBA" id="ARBA00022692"/>
    </source>
</evidence>
<dbReference type="Proteomes" id="UP000680038">
    <property type="component" value="Unassembled WGS sequence"/>
</dbReference>
<accession>A0A916NM21</accession>
<dbReference type="EMBL" id="CAJRAF010000002">
    <property type="protein sequence ID" value="CAG5003886.1"/>
    <property type="molecule type" value="Genomic_DNA"/>
</dbReference>
<keyword evidence="4 6" id="KW-1133">Transmembrane helix</keyword>
<name>A0A916NM21_9BACT</name>